<dbReference type="InterPro" id="IPR029063">
    <property type="entry name" value="SAM-dependent_MTases_sf"/>
</dbReference>
<protein>
    <recommendedName>
        <fullName evidence="3">Methyltransferase type 11 domain-containing protein</fullName>
    </recommendedName>
</protein>
<dbReference type="Gene3D" id="3.40.50.150">
    <property type="entry name" value="Vaccinia Virus protein VP39"/>
    <property type="match status" value="1"/>
</dbReference>
<evidence type="ECO:0000313" key="2">
    <source>
        <dbReference type="RefSeq" id="XP_033456542.1"/>
    </source>
</evidence>
<proteinExistence type="predicted"/>
<dbReference type="AlphaFoldDB" id="A0A6J3LUP6"/>
<evidence type="ECO:0008006" key="3">
    <source>
        <dbReference type="Google" id="ProtNLM"/>
    </source>
</evidence>
<name>A0A6J3LUP6_9PEZI</name>
<reference evidence="2" key="3">
    <citation type="submission" date="2025-08" db="UniProtKB">
        <authorList>
            <consortium name="RefSeq"/>
        </authorList>
    </citation>
    <scope>IDENTIFICATION</scope>
    <source>
        <strain evidence="2">CBS 342.82</strain>
    </source>
</reference>
<keyword evidence="1" id="KW-1185">Reference proteome</keyword>
<dbReference type="SUPFAM" id="SSF53335">
    <property type="entry name" value="S-adenosyl-L-methionine-dependent methyltransferases"/>
    <property type="match status" value="1"/>
</dbReference>
<organism evidence="2">
    <name type="scientific">Dissoconium aciculare CBS 342.82</name>
    <dbReference type="NCBI Taxonomy" id="1314786"/>
    <lineage>
        <taxon>Eukaryota</taxon>
        <taxon>Fungi</taxon>
        <taxon>Dikarya</taxon>
        <taxon>Ascomycota</taxon>
        <taxon>Pezizomycotina</taxon>
        <taxon>Dothideomycetes</taxon>
        <taxon>Dothideomycetidae</taxon>
        <taxon>Mycosphaerellales</taxon>
        <taxon>Dissoconiaceae</taxon>
        <taxon>Dissoconium</taxon>
    </lineage>
</organism>
<dbReference type="OrthoDB" id="506498at2759"/>
<gene>
    <name evidence="2" type="ORF">K489DRAFT_325954</name>
</gene>
<reference evidence="2" key="2">
    <citation type="submission" date="2020-04" db="EMBL/GenBank/DDBJ databases">
        <authorList>
            <consortium name="NCBI Genome Project"/>
        </authorList>
    </citation>
    <scope>NUCLEOTIDE SEQUENCE</scope>
    <source>
        <strain evidence="2">CBS 342.82</strain>
    </source>
</reference>
<reference evidence="2" key="1">
    <citation type="submission" date="2020-01" db="EMBL/GenBank/DDBJ databases">
        <authorList>
            <consortium name="DOE Joint Genome Institute"/>
            <person name="Haridas S."/>
            <person name="Albert R."/>
            <person name="Binder M."/>
            <person name="Bloem J."/>
            <person name="Labutti K."/>
            <person name="Salamov A."/>
            <person name="Andreopoulos B."/>
            <person name="Baker S.E."/>
            <person name="Barry K."/>
            <person name="Bills G."/>
            <person name="Bluhm B.H."/>
            <person name="Cannon C."/>
            <person name="Castanera R."/>
            <person name="Culley D.E."/>
            <person name="Daum C."/>
            <person name="Ezra D."/>
            <person name="Gonzalez J.B."/>
            <person name="Henrissat B."/>
            <person name="Kuo A."/>
            <person name="Liang C."/>
            <person name="Lipzen A."/>
            <person name="Lutzoni F."/>
            <person name="Magnuson J."/>
            <person name="Mondo S."/>
            <person name="Nolan M."/>
            <person name="Ohm R."/>
            <person name="Pangilinan J."/>
            <person name="Park H.-J."/>
            <person name="Ramirez L."/>
            <person name="Alfaro M."/>
            <person name="Sun H."/>
            <person name="Tritt A."/>
            <person name="Yoshinaga Y."/>
            <person name="Zwiers L.-H."/>
            <person name="Turgeon B.G."/>
            <person name="Goodwin S.B."/>
            <person name="Spatafora J.W."/>
            <person name="Crous P.W."/>
            <person name="Grigoriev I.V."/>
        </authorList>
    </citation>
    <scope>NUCLEOTIDE SEQUENCE</scope>
    <source>
        <strain evidence="2">CBS 342.82</strain>
    </source>
</reference>
<evidence type="ECO:0000313" key="1">
    <source>
        <dbReference type="Proteomes" id="UP000504637"/>
    </source>
</evidence>
<sequence>MSVVPQPQNDNCVRFNDRLYSTFAVTNRIHCVPVDEVTGVDIFTGRGTTSDEEDEEEQGGVMEFEKERWNMNETFQRSALSPKSFDLINSRMLADGLNAPRWPSFVHELYQLLKPTGWVQMVEPQFLFQSDAGEDLPFLHHWWKSYADALQWCNKDARIGTRLSQHMTEAGFDEVWSYPYRLPIGSWDPSVGLGNTALEIFKRILYSHSAWLFMHSPGGMTPAEHATLLRGALAELLNPSYRIYIHV</sequence>
<dbReference type="GeneID" id="54359671"/>
<dbReference type="RefSeq" id="XP_033456542.1">
    <property type="nucleotide sequence ID" value="XM_033601871.1"/>
</dbReference>
<dbReference type="Proteomes" id="UP000504637">
    <property type="component" value="Unplaced"/>
</dbReference>
<accession>A0A6J3LUP6</accession>